<feature type="domain" description="CCHC-type" evidence="3">
    <location>
        <begin position="174"/>
        <end position="189"/>
    </location>
</feature>
<dbReference type="GO" id="GO:0008270">
    <property type="term" value="F:zinc ion binding"/>
    <property type="evidence" value="ECO:0007669"/>
    <property type="project" value="UniProtKB-KW"/>
</dbReference>
<dbReference type="SMART" id="SM00343">
    <property type="entry name" value="ZnF_C2HC"/>
    <property type="match status" value="1"/>
</dbReference>
<dbReference type="SUPFAM" id="SSF57756">
    <property type="entry name" value="Retrovirus zinc finger-like domains"/>
    <property type="match status" value="1"/>
</dbReference>
<feature type="region of interest" description="Disordered" evidence="2">
    <location>
        <begin position="230"/>
        <end position="272"/>
    </location>
</feature>
<keyword evidence="1" id="KW-0479">Metal-binding</keyword>
<accession>A0AA38M8R1</accession>
<gene>
    <name evidence="4" type="ORF">Zmor_024418</name>
</gene>
<evidence type="ECO:0000313" key="5">
    <source>
        <dbReference type="Proteomes" id="UP001168821"/>
    </source>
</evidence>
<dbReference type="PROSITE" id="PS50158">
    <property type="entry name" value="ZF_CCHC"/>
    <property type="match status" value="1"/>
</dbReference>
<dbReference type="GO" id="GO:0003676">
    <property type="term" value="F:nucleic acid binding"/>
    <property type="evidence" value="ECO:0007669"/>
    <property type="project" value="InterPro"/>
</dbReference>
<keyword evidence="1" id="KW-0862">Zinc</keyword>
<dbReference type="InterPro" id="IPR036875">
    <property type="entry name" value="Znf_CCHC_sf"/>
</dbReference>
<evidence type="ECO:0000259" key="3">
    <source>
        <dbReference type="PROSITE" id="PS50158"/>
    </source>
</evidence>
<feature type="compositionally biased region" description="Basic and acidic residues" evidence="2">
    <location>
        <begin position="263"/>
        <end position="272"/>
    </location>
</feature>
<evidence type="ECO:0000256" key="1">
    <source>
        <dbReference type="PROSITE-ProRule" id="PRU00047"/>
    </source>
</evidence>
<evidence type="ECO:0000256" key="2">
    <source>
        <dbReference type="SAM" id="MobiDB-lite"/>
    </source>
</evidence>
<dbReference type="AlphaFoldDB" id="A0AA38M8R1"/>
<evidence type="ECO:0000313" key="4">
    <source>
        <dbReference type="EMBL" id="KAJ3646852.1"/>
    </source>
</evidence>
<sequence>MSTMNVFPDKDQAIILGGVDDLKLSEYVSAVGILVQPKNVVFASRIANNRICVYLSSKSLVDKVVTDHPVLTIQNHLINVRRLINPARRIILSNVCPSIPHDIFVNSIKTLGFTVISPMTFLRAGLPGDEYAHVLSFRRQIFVQPDDNIELPSSLLIKFEGTNYRIFLSYDNVCYKCRQLGHIANDCPQNNEANAERANAQTEPIFPEQNTPTNDIPRTSSAAYAAVVTSNKRTKDSSPVEDAGPLDFSLKSPDSLGNLDTEETSHKKLKPSESLESLTSLAEKLIPAKQIIENTDHEFPLDFDQLIEVMDNINQQPDPIEYLLDFTSNIEGVIFMLHEIYPALEYRNVKSRCLNIQRKLRKALSRQMDMLNTAESNTGKTQTTASLSQNSMSNK</sequence>
<dbReference type="Proteomes" id="UP001168821">
    <property type="component" value="Unassembled WGS sequence"/>
</dbReference>
<proteinExistence type="predicted"/>
<name>A0AA38M8R1_9CUCU</name>
<keyword evidence="1" id="KW-0863">Zinc-finger</keyword>
<dbReference type="EMBL" id="JALNTZ010000007">
    <property type="protein sequence ID" value="KAJ3646852.1"/>
    <property type="molecule type" value="Genomic_DNA"/>
</dbReference>
<reference evidence="4" key="1">
    <citation type="journal article" date="2023" name="G3 (Bethesda)">
        <title>Whole genome assemblies of Zophobas morio and Tenebrio molitor.</title>
        <authorList>
            <person name="Kaur S."/>
            <person name="Stinson S.A."/>
            <person name="diCenzo G.C."/>
        </authorList>
    </citation>
    <scope>NUCLEOTIDE SEQUENCE</scope>
    <source>
        <strain evidence="4">QUZm001</strain>
    </source>
</reference>
<protein>
    <recommendedName>
        <fullName evidence="3">CCHC-type domain-containing protein</fullName>
    </recommendedName>
</protein>
<feature type="region of interest" description="Disordered" evidence="2">
    <location>
        <begin position="373"/>
        <end position="395"/>
    </location>
</feature>
<dbReference type="InterPro" id="IPR001878">
    <property type="entry name" value="Znf_CCHC"/>
</dbReference>
<dbReference type="Pfam" id="PF00098">
    <property type="entry name" value="zf-CCHC"/>
    <property type="match status" value="1"/>
</dbReference>
<organism evidence="4 5">
    <name type="scientific">Zophobas morio</name>
    <dbReference type="NCBI Taxonomy" id="2755281"/>
    <lineage>
        <taxon>Eukaryota</taxon>
        <taxon>Metazoa</taxon>
        <taxon>Ecdysozoa</taxon>
        <taxon>Arthropoda</taxon>
        <taxon>Hexapoda</taxon>
        <taxon>Insecta</taxon>
        <taxon>Pterygota</taxon>
        <taxon>Neoptera</taxon>
        <taxon>Endopterygota</taxon>
        <taxon>Coleoptera</taxon>
        <taxon>Polyphaga</taxon>
        <taxon>Cucujiformia</taxon>
        <taxon>Tenebrionidae</taxon>
        <taxon>Zophobas</taxon>
    </lineage>
</organism>
<dbReference type="Gene3D" id="4.10.60.10">
    <property type="entry name" value="Zinc finger, CCHC-type"/>
    <property type="match status" value="1"/>
</dbReference>
<comment type="caution">
    <text evidence="4">The sequence shown here is derived from an EMBL/GenBank/DDBJ whole genome shotgun (WGS) entry which is preliminary data.</text>
</comment>
<keyword evidence="5" id="KW-1185">Reference proteome</keyword>